<dbReference type="Pfam" id="PF01706">
    <property type="entry name" value="FliG_C"/>
    <property type="match status" value="1"/>
</dbReference>
<keyword evidence="15" id="KW-1185">Reference proteome</keyword>
<evidence type="ECO:0000259" key="12">
    <source>
        <dbReference type="Pfam" id="PF14841"/>
    </source>
</evidence>
<dbReference type="RefSeq" id="WP_063635744.1">
    <property type="nucleotide sequence ID" value="NZ_CP015285.1"/>
</dbReference>
<name>A0A160JI22_9PROT</name>
<evidence type="ECO:0000256" key="8">
    <source>
        <dbReference type="ARBA" id="ARBA00023136"/>
    </source>
</evidence>
<dbReference type="STRING" id="1226968.A6A40_12860"/>
<feature type="domain" description="Flagellar motor switch protein FliG middle" evidence="12">
    <location>
        <begin position="125"/>
        <end position="195"/>
    </location>
</feature>
<feature type="domain" description="Flagellar motor switch protein FliG N-terminal" evidence="13">
    <location>
        <begin position="14"/>
        <end position="115"/>
    </location>
</feature>
<dbReference type="InterPro" id="IPR023087">
    <property type="entry name" value="Flg_Motor_Flig_C"/>
</dbReference>
<evidence type="ECO:0000256" key="4">
    <source>
        <dbReference type="ARBA" id="ARBA00021870"/>
    </source>
</evidence>
<evidence type="ECO:0000256" key="10">
    <source>
        <dbReference type="ARBA" id="ARBA00025598"/>
    </source>
</evidence>
<feature type="domain" description="Flagellar motor switch protein FliG C-terminal" evidence="11">
    <location>
        <begin position="225"/>
        <end position="331"/>
    </location>
</feature>
<dbReference type="SUPFAM" id="SSF48029">
    <property type="entry name" value="FliG"/>
    <property type="match status" value="2"/>
</dbReference>
<reference evidence="14 15" key="1">
    <citation type="journal article" date="2013" name="Int. J. Syst. Evol. Microbiol.">
        <title>Azospirillum humicireducens sp. nov., a nitrogen-fixing bacterium isolated from a microbial fuel cell.</title>
        <authorList>
            <person name="Zhou S."/>
            <person name="Han L."/>
            <person name="Wang Y."/>
            <person name="Yang G."/>
            <person name="Zhuang L."/>
            <person name="Hu P."/>
        </authorList>
    </citation>
    <scope>NUCLEOTIDE SEQUENCE [LARGE SCALE GENOMIC DNA]</scope>
    <source>
        <strain evidence="14 15">SgZ-5</strain>
    </source>
</reference>
<dbReference type="InterPro" id="IPR028263">
    <property type="entry name" value="FliG_N"/>
</dbReference>
<organism evidence="14 15">
    <name type="scientific">Azospirillum humicireducens</name>
    <dbReference type="NCBI Taxonomy" id="1226968"/>
    <lineage>
        <taxon>Bacteria</taxon>
        <taxon>Pseudomonadati</taxon>
        <taxon>Pseudomonadota</taxon>
        <taxon>Alphaproteobacteria</taxon>
        <taxon>Rhodospirillales</taxon>
        <taxon>Azospirillaceae</taxon>
        <taxon>Azospirillum</taxon>
    </lineage>
</organism>
<dbReference type="Gene3D" id="1.10.220.30">
    <property type="match status" value="3"/>
</dbReference>
<keyword evidence="8" id="KW-0472">Membrane</keyword>
<dbReference type="PANTHER" id="PTHR30534">
    <property type="entry name" value="FLAGELLAR MOTOR SWITCH PROTEIN FLIG"/>
    <property type="match status" value="1"/>
</dbReference>
<dbReference type="GO" id="GO:0071973">
    <property type="term" value="P:bacterial-type flagellum-dependent cell motility"/>
    <property type="evidence" value="ECO:0007669"/>
    <property type="project" value="InterPro"/>
</dbReference>
<keyword evidence="9" id="KW-0975">Bacterial flagellum</keyword>
<protein>
    <recommendedName>
        <fullName evidence="4">Flagellar motor switch protein FliG</fullName>
    </recommendedName>
</protein>
<evidence type="ECO:0000256" key="6">
    <source>
        <dbReference type="ARBA" id="ARBA00022500"/>
    </source>
</evidence>
<evidence type="ECO:0000259" key="13">
    <source>
        <dbReference type="Pfam" id="PF14842"/>
    </source>
</evidence>
<evidence type="ECO:0000313" key="15">
    <source>
        <dbReference type="Proteomes" id="UP000077405"/>
    </source>
</evidence>
<dbReference type="Pfam" id="PF14842">
    <property type="entry name" value="FliG_N"/>
    <property type="match status" value="1"/>
</dbReference>
<keyword evidence="14" id="KW-0966">Cell projection</keyword>
<evidence type="ECO:0000256" key="2">
    <source>
        <dbReference type="ARBA" id="ARBA00004413"/>
    </source>
</evidence>
<dbReference type="GO" id="GO:0006935">
    <property type="term" value="P:chemotaxis"/>
    <property type="evidence" value="ECO:0007669"/>
    <property type="project" value="UniProtKB-KW"/>
</dbReference>
<dbReference type="GO" id="GO:0005886">
    <property type="term" value="C:plasma membrane"/>
    <property type="evidence" value="ECO:0007669"/>
    <property type="project" value="UniProtKB-SubCell"/>
</dbReference>
<keyword evidence="14" id="KW-0282">Flagellum</keyword>
<accession>A0A160JI22</accession>
<dbReference type="InterPro" id="IPR000090">
    <property type="entry name" value="Flg_Motor_Flig"/>
</dbReference>
<comment type="similarity">
    <text evidence="3">Belongs to the FliG family.</text>
</comment>
<proteinExistence type="inferred from homology"/>
<dbReference type="Pfam" id="PF14841">
    <property type="entry name" value="FliG_M"/>
    <property type="match status" value="1"/>
</dbReference>
<dbReference type="InterPro" id="IPR032779">
    <property type="entry name" value="FliG_M"/>
</dbReference>
<evidence type="ECO:0000256" key="9">
    <source>
        <dbReference type="ARBA" id="ARBA00023143"/>
    </source>
</evidence>
<dbReference type="KEGG" id="ahu:A6A40_12860"/>
<evidence type="ECO:0000313" key="14">
    <source>
        <dbReference type="EMBL" id="ANC92700.1"/>
    </source>
</evidence>
<keyword evidence="6" id="KW-0145">Chemotaxis</keyword>
<evidence type="ECO:0000256" key="1">
    <source>
        <dbReference type="ARBA" id="ARBA00004117"/>
    </source>
</evidence>
<dbReference type="GO" id="GO:0003774">
    <property type="term" value="F:cytoskeletal motor activity"/>
    <property type="evidence" value="ECO:0007669"/>
    <property type="project" value="InterPro"/>
</dbReference>
<evidence type="ECO:0000256" key="7">
    <source>
        <dbReference type="ARBA" id="ARBA00022779"/>
    </source>
</evidence>
<keyword evidence="5" id="KW-1003">Cell membrane</keyword>
<dbReference type="InterPro" id="IPR011002">
    <property type="entry name" value="FliG_a-hlx"/>
</dbReference>
<dbReference type="AlphaFoldDB" id="A0A160JI22"/>
<comment type="function">
    <text evidence="10">FliG is one of three proteins (FliG, FliN, FliM) that forms the rotor-mounted switch complex (C ring), located at the base of the basal body. This complex interacts with the CheY and CheZ chemotaxis proteins, in addition to contacting components of the motor that determine the direction of flagellar rotation.</text>
</comment>
<dbReference type="GO" id="GO:0009425">
    <property type="term" value="C:bacterial-type flagellum basal body"/>
    <property type="evidence" value="ECO:0007669"/>
    <property type="project" value="UniProtKB-SubCell"/>
</dbReference>
<comment type="subcellular location">
    <subcellularLocation>
        <location evidence="1">Bacterial flagellum basal body</location>
    </subcellularLocation>
    <subcellularLocation>
        <location evidence="2">Cell membrane</location>
        <topology evidence="2">Peripheral membrane protein</topology>
        <orientation evidence="2">Cytoplasmic side</orientation>
    </subcellularLocation>
</comment>
<gene>
    <name evidence="14" type="ORF">A6A40_12860</name>
</gene>
<dbReference type="EMBL" id="CP015285">
    <property type="protein sequence ID" value="ANC92700.1"/>
    <property type="molecule type" value="Genomic_DNA"/>
</dbReference>
<dbReference type="Proteomes" id="UP000077405">
    <property type="component" value="Chromosome"/>
</dbReference>
<sequence length="342" mass="38577">MGTPIKIRENYKSLSGVEKSAVIFLALGEERGSRLMERLDEDEIRLVSRAMATLGNVTSNLVETLMRIFTERFANAGSVVGSYDSTERMLNRFLPADRVTEIMGEIRGPAGRTMWEKMSNVNEGVLASYLAGEYPQTAAVILSKMRPDHAAKVLVLLPPAIRTEVIERMIQIESVQREVLLDIESILHNEFMANYARTHGNDSLERMADIFNRIDRETLTEIFDDLETVMPEPTQRIKQLMFTFEDLMRLDRVSLQAVIRRCDTGQLAIALKGAPVAQRDHFLSVLSERARMILLDEIENMGPLRMRDVNDAQAEIVRTAKAMADDGTIIIPQSDDADTVVY</sequence>
<dbReference type="PRINTS" id="PR00954">
    <property type="entry name" value="FLGMOTORFLIG"/>
</dbReference>
<dbReference type="OrthoDB" id="9780302at2"/>
<keyword evidence="7" id="KW-0283">Flagellar rotation</keyword>
<dbReference type="PANTHER" id="PTHR30534:SF0">
    <property type="entry name" value="FLAGELLAR MOTOR SWITCH PROTEIN FLIG"/>
    <property type="match status" value="1"/>
</dbReference>
<evidence type="ECO:0000259" key="11">
    <source>
        <dbReference type="Pfam" id="PF01706"/>
    </source>
</evidence>
<evidence type="ECO:0000256" key="3">
    <source>
        <dbReference type="ARBA" id="ARBA00010299"/>
    </source>
</evidence>
<evidence type="ECO:0000256" key="5">
    <source>
        <dbReference type="ARBA" id="ARBA00022475"/>
    </source>
</evidence>
<keyword evidence="14" id="KW-0969">Cilium</keyword>